<dbReference type="GO" id="GO:0003887">
    <property type="term" value="F:DNA-directed DNA polymerase activity"/>
    <property type="evidence" value="ECO:0007669"/>
    <property type="project" value="EnsemblFungi"/>
</dbReference>
<reference evidence="9" key="2">
    <citation type="submission" date="2021-01" db="EMBL/GenBank/DDBJ databases">
        <authorList>
            <person name="Schikora-Tamarit M.A."/>
        </authorList>
    </citation>
    <scope>NUCLEOTIDE SEQUENCE</scope>
    <source>
        <strain evidence="9">NCAIM Y.01608</strain>
    </source>
</reference>
<reference evidence="9" key="1">
    <citation type="journal article" date="2021" name="Open Biol.">
        <title>Shared evolutionary footprints suggest mitochondrial oxidative damage underlies multiple complex I losses in fungi.</title>
        <authorList>
            <person name="Schikora-Tamarit M.A."/>
            <person name="Marcet-Houben M."/>
            <person name="Nosek J."/>
            <person name="Gabaldon T."/>
        </authorList>
    </citation>
    <scope>NUCLEOTIDE SEQUENCE</scope>
    <source>
        <strain evidence="9">NCAIM Y.01608</strain>
    </source>
</reference>
<protein>
    <recommendedName>
        <fullName evidence="3">DNA polymerase epsilon subunit B</fullName>
    </recommendedName>
    <alternativeName>
        <fullName evidence="7">DNA polymerase II subunit 2</fullName>
    </alternativeName>
</protein>
<dbReference type="RefSeq" id="XP_018211958.1">
    <property type="nucleotide sequence ID" value="XM_018353802.1"/>
</dbReference>
<evidence type="ECO:0000256" key="4">
    <source>
        <dbReference type="ARBA" id="ARBA00022705"/>
    </source>
</evidence>
<evidence type="ECO:0000256" key="7">
    <source>
        <dbReference type="ARBA" id="ARBA00032930"/>
    </source>
</evidence>
<keyword evidence="10" id="KW-1185">Reference proteome</keyword>
<evidence type="ECO:0000256" key="6">
    <source>
        <dbReference type="ARBA" id="ARBA00023242"/>
    </source>
</evidence>
<dbReference type="GO" id="GO:0043596">
    <property type="term" value="C:nuclear replication fork"/>
    <property type="evidence" value="ECO:0007669"/>
    <property type="project" value="EnsemblFungi"/>
</dbReference>
<evidence type="ECO:0000256" key="5">
    <source>
        <dbReference type="ARBA" id="ARBA00023125"/>
    </source>
</evidence>
<dbReference type="OrthoDB" id="10254730at2759"/>
<proteinExistence type="inferred from homology"/>
<dbReference type="PANTHER" id="PTHR12708:SF0">
    <property type="entry name" value="DNA POLYMERASE EPSILON SUBUNIT 2"/>
    <property type="match status" value="1"/>
</dbReference>
<organism evidence="9 10">
    <name type="scientific">Ogataea polymorpha</name>
    <dbReference type="NCBI Taxonomy" id="460523"/>
    <lineage>
        <taxon>Eukaryota</taxon>
        <taxon>Fungi</taxon>
        <taxon>Dikarya</taxon>
        <taxon>Ascomycota</taxon>
        <taxon>Saccharomycotina</taxon>
        <taxon>Pichiomycetes</taxon>
        <taxon>Pichiales</taxon>
        <taxon>Pichiaceae</taxon>
        <taxon>Ogataea</taxon>
    </lineage>
</organism>
<dbReference type="Pfam" id="PF04042">
    <property type="entry name" value="DNA_pol_E_B"/>
    <property type="match status" value="1"/>
</dbReference>
<dbReference type="GO" id="GO:0045005">
    <property type="term" value="P:DNA-templated DNA replication maintenance of fidelity"/>
    <property type="evidence" value="ECO:0007669"/>
    <property type="project" value="EnsemblFungi"/>
</dbReference>
<keyword evidence="5" id="KW-0238">DNA-binding</keyword>
<evidence type="ECO:0000256" key="2">
    <source>
        <dbReference type="ARBA" id="ARBA00009560"/>
    </source>
</evidence>
<evidence type="ECO:0000256" key="3">
    <source>
        <dbReference type="ARBA" id="ARBA00016011"/>
    </source>
</evidence>
<keyword evidence="6" id="KW-0539">Nucleus</keyword>
<dbReference type="GO" id="GO:0030337">
    <property type="term" value="F:DNA polymerase processivity factor activity"/>
    <property type="evidence" value="ECO:0007669"/>
    <property type="project" value="EnsemblFungi"/>
</dbReference>
<accession>A0A1B7SKY5</accession>
<name>A0A1B7SKY5_9ASCO</name>
<keyword evidence="4" id="KW-0235">DNA replication</keyword>
<dbReference type="Proteomes" id="UP000788993">
    <property type="component" value="Unassembled WGS sequence"/>
</dbReference>
<sequence length="644" mass="73266">MESPAFLPISLKPSNLRPLAYRVLSKKHGLNIQSSALEKLSEYVGKRFGQEWRGAKTIAFLEEVARLWKEQNKGLFLDGDNIDVVIKEISLKQEKQEKASRQSSAVEPKTNLAGLVTNELRESQSFEVHQDPLEPAALEQVQWKDFFKAVDIKNYRRYSYNHVRKQFDVLSADADGDKLILPSTQDAVNLFIQRFHLLKDRLLRNENFQPTTFSAVNSFTSNGPKEVENQQVTSIKNLLGRHGQRFFLFGLLTRSALGLWQLQDDTDSIELELGQTLFPQNCYFTEGNFIICEGIYSNSGKFYVSTMIHPPAEKRETSLEVLGKMDFNSVYSNSGRIDPVLRSKLLHLEKDLADHKFIFLGGDLYLSDAKVMEGLKKLLAKLNEELETGSSTPVALIFNGSFTSRPFTSTQVSYNSQVTSSGEYKSYFDSLASILEPFSELCATCKFVFVPGDNDPWSSVVTKGSNSVWPKFKLPKIFGNRLTRLVKDIEWCSNPSKLTYLTHEVLLVRDDLAGRFRRNDISHISKIKENIEADEGELEIDKLSKSKIAPDVLEARKVVKTLLDQGYLSPFIQSIRPLVANYANMLNLIPLPTLLMLADTTCPRFDLIYENCHVLNPGKFFDNNKFNYMEYSPSSRKAKLRELY</sequence>
<dbReference type="GO" id="GO:0008622">
    <property type="term" value="C:epsilon DNA polymerase complex"/>
    <property type="evidence" value="ECO:0007669"/>
    <property type="project" value="EnsemblFungi"/>
</dbReference>
<dbReference type="GO" id="GO:0005737">
    <property type="term" value="C:cytoplasm"/>
    <property type="evidence" value="ECO:0007669"/>
    <property type="project" value="EnsemblFungi"/>
</dbReference>
<evidence type="ECO:0000313" key="9">
    <source>
        <dbReference type="EMBL" id="KAH3669704.1"/>
    </source>
</evidence>
<comment type="caution">
    <text evidence="9">The sequence shown here is derived from an EMBL/GenBank/DDBJ whole genome shotgun (WGS) entry which is preliminary data.</text>
</comment>
<comment type="subcellular location">
    <subcellularLocation>
        <location evidence="1">Nucleus</location>
    </subcellularLocation>
</comment>
<feature type="domain" description="DNA polymerase alpha/delta/epsilon subunit B" evidence="8">
    <location>
        <begin position="360"/>
        <end position="606"/>
    </location>
</feature>
<dbReference type="GO" id="GO:0003697">
    <property type="term" value="F:single-stranded DNA binding"/>
    <property type="evidence" value="ECO:0007669"/>
    <property type="project" value="EnsemblFungi"/>
</dbReference>
<comment type="similarity">
    <text evidence="2">Belongs to the DNA polymerase epsilon subunit B family.</text>
</comment>
<gene>
    <name evidence="9" type="ORF">OGATHE_002516</name>
</gene>
<dbReference type="EMBL" id="JAEUBD010000983">
    <property type="protein sequence ID" value="KAH3669704.1"/>
    <property type="molecule type" value="Genomic_DNA"/>
</dbReference>
<evidence type="ECO:0000313" key="10">
    <source>
        <dbReference type="Proteomes" id="UP000788993"/>
    </source>
</evidence>
<dbReference type="InterPro" id="IPR007185">
    <property type="entry name" value="DNA_pol_a/d/e_bsu"/>
</dbReference>
<dbReference type="PANTHER" id="PTHR12708">
    <property type="entry name" value="DNA POLYMERASE EPSILON SUBUNIT B"/>
    <property type="match status" value="1"/>
</dbReference>
<dbReference type="AlphaFoldDB" id="A0A1B7SKY5"/>
<dbReference type="GO" id="GO:0042276">
    <property type="term" value="P:error-prone translesion synthesis"/>
    <property type="evidence" value="ECO:0007669"/>
    <property type="project" value="EnsemblFungi"/>
</dbReference>
<dbReference type="GO" id="GO:0003690">
    <property type="term" value="F:double-stranded DNA binding"/>
    <property type="evidence" value="ECO:0007669"/>
    <property type="project" value="EnsemblFungi"/>
</dbReference>
<dbReference type="InterPro" id="IPR016266">
    <property type="entry name" value="POLE2"/>
</dbReference>
<evidence type="ECO:0000259" key="8">
    <source>
        <dbReference type="Pfam" id="PF04042"/>
    </source>
</evidence>
<evidence type="ECO:0000256" key="1">
    <source>
        <dbReference type="ARBA" id="ARBA00004123"/>
    </source>
</evidence>